<dbReference type="AlphaFoldDB" id="A0A9W7LIH0"/>
<dbReference type="NCBIfam" id="TIGR01614">
    <property type="entry name" value="PME_inhib"/>
    <property type="match status" value="1"/>
</dbReference>
<dbReference type="EMBL" id="BSYR01000003">
    <property type="protein sequence ID" value="GMI65492.1"/>
    <property type="molecule type" value="Genomic_DNA"/>
</dbReference>
<feature type="domain" description="Pectinesterase inhibitor" evidence="3">
    <location>
        <begin position="36"/>
        <end position="175"/>
    </location>
</feature>
<keyword evidence="1" id="KW-0732">Signal</keyword>
<dbReference type="InterPro" id="IPR006501">
    <property type="entry name" value="Pectinesterase_inhib_dom"/>
</dbReference>
<organism evidence="4 5">
    <name type="scientific">Hibiscus trionum</name>
    <name type="common">Flower of an hour</name>
    <dbReference type="NCBI Taxonomy" id="183268"/>
    <lineage>
        <taxon>Eukaryota</taxon>
        <taxon>Viridiplantae</taxon>
        <taxon>Streptophyta</taxon>
        <taxon>Embryophyta</taxon>
        <taxon>Tracheophyta</taxon>
        <taxon>Spermatophyta</taxon>
        <taxon>Magnoliopsida</taxon>
        <taxon>eudicotyledons</taxon>
        <taxon>Gunneridae</taxon>
        <taxon>Pentapetalae</taxon>
        <taxon>rosids</taxon>
        <taxon>malvids</taxon>
        <taxon>Malvales</taxon>
        <taxon>Malvaceae</taxon>
        <taxon>Malvoideae</taxon>
        <taxon>Hibiscus</taxon>
    </lineage>
</organism>
<dbReference type="InterPro" id="IPR035513">
    <property type="entry name" value="Invertase/methylesterase_inhib"/>
</dbReference>
<evidence type="ECO:0000256" key="2">
    <source>
        <dbReference type="ARBA" id="ARBA00038471"/>
    </source>
</evidence>
<dbReference type="GO" id="GO:0046910">
    <property type="term" value="F:pectinesterase inhibitor activity"/>
    <property type="evidence" value="ECO:0007669"/>
    <property type="project" value="InterPro"/>
</dbReference>
<dbReference type="OrthoDB" id="764172at2759"/>
<dbReference type="Proteomes" id="UP001165190">
    <property type="component" value="Unassembled WGS sequence"/>
</dbReference>
<dbReference type="InterPro" id="IPR051955">
    <property type="entry name" value="PME_Inhibitor"/>
</dbReference>
<sequence length="180" mass="20051">MANQICNLSPQNLLIITLISLLSINKSLHETGAQETGMSLIESTCRKTEYPEECISALESDPSSFNANLTGLTRIAVQKSESKLVDTLNTVSSFVLNATDYMTWGFLLFCRDSYNASVPQIQEGLQAFDKLEFEKSYRSVEAVNKAVVECDKQGLKMLSQVNSVLFRLTKDTMAIMDLLF</sequence>
<evidence type="ECO:0000259" key="3">
    <source>
        <dbReference type="SMART" id="SM00856"/>
    </source>
</evidence>
<dbReference type="SMART" id="SM00856">
    <property type="entry name" value="PMEI"/>
    <property type="match status" value="1"/>
</dbReference>
<reference evidence="4" key="1">
    <citation type="submission" date="2023-05" db="EMBL/GenBank/DDBJ databases">
        <title>Genome and transcriptome analyses reveal genes involved in the formation of fine ridges on petal epidermal cells in Hibiscus trionum.</title>
        <authorList>
            <person name="Koshimizu S."/>
            <person name="Masuda S."/>
            <person name="Ishii T."/>
            <person name="Shirasu K."/>
            <person name="Hoshino A."/>
            <person name="Arita M."/>
        </authorList>
    </citation>
    <scope>NUCLEOTIDE SEQUENCE</scope>
    <source>
        <strain evidence="4">Hamamatsu line</strain>
    </source>
</reference>
<dbReference type="Gene3D" id="1.20.140.40">
    <property type="entry name" value="Invertase/pectin methylesterase inhibitor family protein"/>
    <property type="match status" value="1"/>
</dbReference>
<dbReference type="PANTHER" id="PTHR31080">
    <property type="entry name" value="PECTINESTERASE INHIBITOR-LIKE"/>
    <property type="match status" value="1"/>
</dbReference>
<dbReference type="SUPFAM" id="SSF101148">
    <property type="entry name" value="Plant invertase/pectin methylesterase inhibitor"/>
    <property type="match status" value="1"/>
</dbReference>
<gene>
    <name evidence="4" type="ORF">HRI_000218500</name>
</gene>
<dbReference type="PANTHER" id="PTHR31080:SF134">
    <property type="entry name" value="CELL WALL _ VACUOLAR INHIBITOR OF FRUCTOSIDASE 2-LIKE"/>
    <property type="match status" value="1"/>
</dbReference>
<evidence type="ECO:0000256" key="1">
    <source>
        <dbReference type="ARBA" id="ARBA00022729"/>
    </source>
</evidence>
<dbReference type="Pfam" id="PF04043">
    <property type="entry name" value="PMEI"/>
    <property type="match status" value="1"/>
</dbReference>
<evidence type="ECO:0000313" key="5">
    <source>
        <dbReference type="Proteomes" id="UP001165190"/>
    </source>
</evidence>
<accession>A0A9W7LIH0</accession>
<proteinExistence type="inferred from homology"/>
<name>A0A9W7LIH0_HIBTR</name>
<keyword evidence="5" id="KW-1185">Reference proteome</keyword>
<dbReference type="CDD" id="cd15797">
    <property type="entry name" value="PMEI"/>
    <property type="match status" value="1"/>
</dbReference>
<dbReference type="InterPro" id="IPR034086">
    <property type="entry name" value="PMEI_plant"/>
</dbReference>
<comment type="similarity">
    <text evidence="2">Belongs to the PMEI family.</text>
</comment>
<protein>
    <recommendedName>
        <fullName evidence="3">Pectinesterase inhibitor domain-containing protein</fullName>
    </recommendedName>
</protein>
<evidence type="ECO:0000313" key="4">
    <source>
        <dbReference type="EMBL" id="GMI65492.1"/>
    </source>
</evidence>
<comment type="caution">
    <text evidence="4">The sequence shown here is derived from an EMBL/GenBank/DDBJ whole genome shotgun (WGS) entry which is preliminary data.</text>
</comment>